<dbReference type="PANTHER" id="PTHR30349">
    <property type="entry name" value="PHAGE INTEGRASE-RELATED"/>
    <property type="match status" value="1"/>
</dbReference>
<name>A0ABW8AQX8_9ACTN</name>
<evidence type="ECO:0000256" key="4">
    <source>
        <dbReference type="SAM" id="MobiDB-lite"/>
    </source>
</evidence>
<feature type="region of interest" description="Disordered" evidence="4">
    <location>
        <begin position="383"/>
        <end position="405"/>
    </location>
</feature>
<dbReference type="InterPro" id="IPR050090">
    <property type="entry name" value="Tyrosine_recombinase_XerCD"/>
</dbReference>
<dbReference type="Pfam" id="PF00589">
    <property type="entry name" value="Phage_integrase"/>
    <property type="match status" value="2"/>
</dbReference>
<dbReference type="CDD" id="cd01189">
    <property type="entry name" value="INT_ICEBs1_C_like"/>
    <property type="match status" value="1"/>
</dbReference>
<dbReference type="InterPro" id="IPR002104">
    <property type="entry name" value="Integrase_catalytic"/>
</dbReference>
<evidence type="ECO:0000256" key="2">
    <source>
        <dbReference type="ARBA" id="ARBA00023125"/>
    </source>
</evidence>
<dbReference type="InterPro" id="IPR010998">
    <property type="entry name" value="Integrase_recombinase_N"/>
</dbReference>
<organism evidence="6 7">
    <name type="scientific">Spongisporangium articulatum</name>
    <dbReference type="NCBI Taxonomy" id="3362603"/>
    <lineage>
        <taxon>Bacteria</taxon>
        <taxon>Bacillati</taxon>
        <taxon>Actinomycetota</taxon>
        <taxon>Actinomycetes</taxon>
        <taxon>Kineosporiales</taxon>
        <taxon>Kineosporiaceae</taxon>
        <taxon>Spongisporangium</taxon>
    </lineage>
</organism>
<keyword evidence="7" id="KW-1185">Reference proteome</keyword>
<keyword evidence="3" id="KW-0233">DNA recombination</keyword>
<comment type="caution">
    <text evidence="6">The sequence shown here is derived from an EMBL/GenBank/DDBJ whole genome shotgun (WGS) entry which is preliminary data.</text>
</comment>
<keyword evidence="2" id="KW-0238">DNA-binding</keyword>
<evidence type="ECO:0000256" key="3">
    <source>
        <dbReference type="ARBA" id="ARBA00023172"/>
    </source>
</evidence>
<evidence type="ECO:0000256" key="1">
    <source>
        <dbReference type="ARBA" id="ARBA00008857"/>
    </source>
</evidence>
<dbReference type="EMBL" id="JBITLV010000005">
    <property type="protein sequence ID" value="MFI7588785.1"/>
    <property type="molecule type" value="Genomic_DNA"/>
</dbReference>
<dbReference type="Gene3D" id="1.10.150.130">
    <property type="match status" value="1"/>
</dbReference>
<dbReference type="SUPFAM" id="SSF56349">
    <property type="entry name" value="DNA breaking-rejoining enzymes"/>
    <property type="match status" value="1"/>
</dbReference>
<reference evidence="6 7" key="1">
    <citation type="submission" date="2024-10" db="EMBL/GenBank/DDBJ databases">
        <title>The Natural Products Discovery Center: Release of the First 8490 Sequenced Strains for Exploring Actinobacteria Biosynthetic Diversity.</title>
        <authorList>
            <person name="Kalkreuter E."/>
            <person name="Kautsar S.A."/>
            <person name="Yang D."/>
            <person name="Bader C.D."/>
            <person name="Teijaro C.N."/>
            <person name="Fluegel L."/>
            <person name="Davis C.M."/>
            <person name="Simpson J.R."/>
            <person name="Lauterbach L."/>
            <person name="Steele A.D."/>
            <person name="Gui C."/>
            <person name="Meng S."/>
            <person name="Li G."/>
            <person name="Viehrig K."/>
            <person name="Ye F."/>
            <person name="Su P."/>
            <person name="Kiefer A.F."/>
            <person name="Nichols A."/>
            <person name="Cepeda A.J."/>
            <person name="Yan W."/>
            <person name="Fan B."/>
            <person name="Jiang Y."/>
            <person name="Adhikari A."/>
            <person name="Zheng C.-J."/>
            <person name="Schuster L."/>
            <person name="Cowan T.M."/>
            <person name="Smanski M.J."/>
            <person name="Chevrette M.G."/>
            <person name="De Carvalho L.P.S."/>
            <person name="Shen B."/>
        </authorList>
    </citation>
    <scope>NUCLEOTIDE SEQUENCE [LARGE SCALE GENOMIC DNA]</scope>
    <source>
        <strain evidence="6 7">NPDC049639</strain>
    </source>
</reference>
<dbReference type="Proteomes" id="UP001612915">
    <property type="component" value="Unassembled WGS sequence"/>
</dbReference>
<evidence type="ECO:0000259" key="5">
    <source>
        <dbReference type="PROSITE" id="PS51898"/>
    </source>
</evidence>
<comment type="similarity">
    <text evidence="1">Belongs to the 'phage' integrase family.</text>
</comment>
<dbReference type="InterPro" id="IPR011010">
    <property type="entry name" value="DNA_brk_join_enz"/>
</dbReference>
<evidence type="ECO:0000313" key="6">
    <source>
        <dbReference type="EMBL" id="MFI7588785.1"/>
    </source>
</evidence>
<accession>A0ABW8AQX8</accession>
<sequence length="405" mass="44935">MGHIVKTPAGTFRANWRDDTGRQKAKNFRTKKEAAGFLAQVESAIHRGLYVDPHAGRQLFGPYAEKWLSARSTEMTTANRDLSMMRTHILPRWQETPLGKIDHSSVQQWAGELATKRAPATVTECVRLLSGVLRSAVRDRIIGQNPCEGVRIPKRRKQDHEGSIITPTVLRNALLPEIPHRYRALVAVAGGTGLRWGECLGLRWSAIDMESRTISVVRVMIEVSGHVTAKPYPKSRAGRRSVPIPGFVYDALVEHQTAYPPGPGGEVFTNQAAGPLRRSMFRRRTWRPALVRAGLLGRVEQTGTAESWSAAWPRADGSTGTASFPSERQAVAHVVREADGGLRFHDLRHSYATWLVSRGLPVNDVQRVMGHENPSTTLALYTHQSGQADERVRDAFADDPLTNDE</sequence>
<evidence type="ECO:0000313" key="7">
    <source>
        <dbReference type="Proteomes" id="UP001612915"/>
    </source>
</evidence>
<feature type="domain" description="Tyr recombinase" evidence="5">
    <location>
        <begin position="151"/>
        <end position="394"/>
    </location>
</feature>
<protein>
    <submittedName>
        <fullName evidence="6">Tyrosine-type recombinase/integrase</fullName>
    </submittedName>
</protein>
<dbReference type="Gene3D" id="1.10.443.10">
    <property type="entry name" value="Intergrase catalytic core"/>
    <property type="match status" value="1"/>
</dbReference>
<dbReference type="PROSITE" id="PS51898">
    <property type="entry name" value="TYR_RECOMBINASE"/>
    <property type="match status" value="1"/>
</dbReference>
<dbReference type="RefSeq" id="WP_398282818.1">
    <property type="nucleotide sequence ID" value="NZ_JBITLV010000005.1"/>
</dbReference>
<gene>
    <name evidence="6" type="ORF">ACIB24_17080</name>
</gene>
<proteinExistence type="inferred from homology"/>
<dbReference type="PANTHER" id="PTHR30349:SF64">
    <property type="entry name" value="PROPHAGE INTEGRASE INTD-RELATED"/>
    <property type="match status" value="1"/>
</dbReference>
<dbReference type="InterPro" id="IPR013762">
    <property type="entry name" value="Integrase-like_cat_sf"/>
</dbReference>